<reference evidence="1 2" key="1">
    <citation type="journal article" date="2015" name="Stand. Genomic Sci.">
        <title>Genomic Encyclopedia of Bacterial and Archaeal Type Strains, Phase III: the genomes of soil and plant-associated and newly described type strains.</title>
        <authorList>
            <person name="Whitman W.B."/>
            <person name="Woyke T."/>
            <person name="Klenk H.P."/>
            <person name="Zhou Y."/>
            <person name="Lilburn T.G."/>
            <person name="Beck B.J."/>
            <person name="De Vos P."/>
            <person name="Vandamme P."/>
            <person name="Eisen J.A."/>
            <person name="Garrity G."/>
            <person name="Hugenholtz P."/>
            <person name="Kyrpides N.C."/>
        </authorList>
    </citation>
    <scope>NUCLEOTIDE SEQUENCE [LARGE SCALE GENOMIC DNA]</scope>
    <source>
        <strain evidence="1 2">CGMCC 1.5364</strain>
    </source>
</reference>
<dbReference type="InterPro" id="IPR036614">
    <property type="entry name" value="RusA-like_sf"/>
</dbReference>
<dbReference type="RefSeq" id="WP_145398564.1">
    <property type="nucleotide sequence ID" value="NZ_VLKU01000008.1"/>
</dbReference>
<dbReference type="SUPFAM" id="SSF103084">
    <property type="entry name" value="Holliday junction resolvase RusA"/>
    <property type="match status" value="1"/>
</dbReference>
<organism evidence="1 2">
    <name type="scientific">Paracoccus sulfuroxidans</name>
    <dbReference type="NCBI Taxonomy" id="384678"/>
    <lineage>
        <taxon>Bacteria</taxon>
        <taxon>Pseudomonadati</taxon>
        <taxon>Pseudomonadota</taxon>
        <taxon>Alphaproteobacteria</taxon>
        <taxon>Rhodobacterales</taxon>
        <taxon>Paracoccaceae</taxon>
        <taxon>Paracoccus</taxon>
    </lineage>
</organism>
<gene>
    <name evidence="1" type="ORF">IQ24_02637</name>
</gene>
<dbReference type="AlphaFoldDB" id="A0A562NKM6"/>
<comment type="caution">
    <text evidence="1">The sequence shown here is derived from an EMBL/GenBank/DDBJ whole genome shotgun (WGS) entry which is preliminary data.</text>
</comment>
<keyword evidence="2" id="KW-1185">Reference proteome</keyword>
<evidence type="ECO:0000313" key="1">
    <source>
        <dbReference type="EMBL" id="TWI32762.1"/>
    </source>
</evidence>
<sequence length="124" mass="13793">MMLPQLQLPWAKTSELSANSRLHWRKRHRLVQSQKINATALAREKGLHLARIPEGAAIHVTLTFCPPSRVSSFDDDNAVTAQKGALDAIAAVLRVDDSRFRLQAPQRGEKCRDGGVIVNIEVME</sequence>
<dbReference type="Proteomes" id="UP000316225">
    <property type="component" value="Unassembled WGS sequence"/>
</dbReference>
<accession>A0A562NKM6</accession>
<dbReference type="OrthoDB" id="7775026at2"/>
<dbReference type="GO" id="GO:0006310">
    <property type="term" value="P:DNA recombination"/>
    <property type="evidence" value="ECO:0007669"/>
    <property type="project" value="InterPro"/>
</dbReference>
<dbReference type="EMBL" id="VLKU01000008">
    <property type="protein sequence ID" value="TWI32762.1"/>
    <property type="molecule type" value="Genomic_DNA"/>
</dbReference>
<name>A0A562NKM6_9RHOB</name>
<dbReference type="GO" id="GO:0000287">
    <property type="term" value="F:magnesium ion binding"/>
    <property type="evidence" value="ECO:0007669"/>
    <property type="project" value="InterPro"/>
</dbReference>
<proteinExistence type="predicted"/>
<dbReference type="GO" id="GO:0006281">
    <property type="term" value="P:DNA repair"/>
    <property type="evidence" value="ECO:0007669"/>
    <property type="project" value="InterPro"/>
</dbReference>
<evidence type="ECO:0000313" key="2">
    <source>
        <dbReference type="Proteomes" id="UP000316225"/>
    </source>
</evidence>
<dbReference type="Gene3D" id="3.30.1330.70">
    <property type="entry name" value="Holliday junction resolvase RusA"/>
    <property type="match status" value="1"/>
</dbReference>
<protein>
    <submittedName>
        <fullName evidence="1">Uncharacterized protein</fullName>
    </submittedName>
</protein>